<feature type="region of interest" description="Disordered" evidence="6">
    <location>
        <begin position="1"/>
        <end position="23"/>
    </location>
</feature>
<keyword evidence="3" id="KW-0489">Methyltransferase</keyword>
<accession>A0ABR4M5M9</accession>
<dbReference type="InterPro" id="IPR029063">
    <property type="entry name" value="SAM-dependent_MTases_sf"/>
</dbReference>
<organism evidence="7 8">
    <name type="scientific">Aspergillus lucknowensis</name>
    <dbReference type="NCBI Taxonomy" id="176173"/>
    <lineage>
        <taxon>Eukaryota</taxon>
        <taxon>Fungi</taxon>
        <taxon>Dikarya</taxon>
        <taxon>Ascomycota</taxon>
        <taxon>Pezizomycotina</taxon>
        <taxon>Eurotiomycetes</taxon>
        <taxon>Eurotiomycetidae</taxon>
        <taxon>Eurotiales</taxon>
        <taxon>Aspergillaceae</taxon>
        <taxon>Aspergillus</taxon>
        <taxon>Aspergillus subgen. Nidulantes</taxon>
    </lineage>
</organism>
<evidence type="ECO:0000256" key="3">
    <source>
        <dbReference type="ARBA" id="ARBA00022603"/>
    </source>
</evidence>
<evidence type="ECO:0000256" key="4">
    <source>
        <dbReference type="ARBA" id="ARBA00022679"/>
    </source>
</evidence>
<dbReference type="InterPro" id="IPR012901">
    <property type="entry name" value="CARME"/>
</dbReference>
<sequence length="426" mass="47780">MAAEAHHGMQDESDDTRSWAGDFDPLGAPDERRVLFAALDSFRQYRRTAHANTTHRRRQAFYALPLSHAQILTEPPFSIMDNLNRVDDAIDMNADIADAILTTGLSSFCLPAHPSPDDSRLNWHGVATASDVNKAHSTIRQFYRDWSAEGKAERDACYTPVLRDLHREFREGQNPSENVRVLVPGAGLGRLVFDLCRAGFAAEGNEISYHQLLASNWVLNHTLGEERHMLYPFALHFSNLESRRQQLRTVAIPDVHPGAAVLEAQRNPGTPFGTMSMSAADFVVLYSNPSQKDAFDAVATVFFIDTAPNIIRYVEAIRNCLKPNGIWINVGPLLWHFEDDHQRTQSAAPENEKNLGIGEPGNVELTQEEVIKLITRLGFKLESSQPIKERAEIGYIQDPDSMLRSLYRPAHWVARKTSQSSQSLQS</sequence>
<evidence type="ECO:0000313" key="8">
    <source>
        <dbReference type="Proteomes" id="UP001610432"/>
    </source>
</evidence>
<evidence type="ECO:0000256" key="1">
    <source>
        <dbReference type="ARBA" id="ARBA00010086"/>
    </source>
</evidence>
<dbReference type="GeneID" id="98147020"/>
<comment type="caution">
    <text evidence="7">The sequence shown here is derived from an EMBL/GenBank/DDBJ whole genome shotgun (WGS) entry which is preliminary data.</text>
</comment>
<dbReference type="EMBL" id="JBFXLQ010000002">
    <property type="protein sequence ID" value="KAL2871920.1"/>
    <property type="molecule type" value="Genomic_DNA"/>
</dbReference>
<dbReference type="SMART" id="SM01296">
    <property type="entry name" value="N2227"/>
    <property type="match status" value="1"/>
</dbReference>
<evidence type="ECO:0000256" key="2">
    <source>
        <dbReference type="ARBA" id="ARBA00012003"/>
    </source>
</evidence>
<keyword evidence="5" id="KW-0949">S-adenosyl-L-methionine</keyword>
<reference evidence="7 8" key="1">
    <citation type="submission" date="2024-07" db="EMBL/GenBank/DDBJ databases">
        <title>Section-level genome sequencing and comparative genomics of Aspergillus sections Usti and Cavernicolus.</title>
        <authorList>
            <consortium name="Lawrence Berkeley National Laboratory"/>
            <person name="Nybo J.L."/>
            <person name="Vesth T.C."/>
            <person name="Theobald S."/>
            <person name="Frisvad J.C."/>
            <person name="Larsen T.O."/>
            <person name="Kjaerboelling I."/>
            <person name="Rothschild-Mancinelli K."/>
            <person name="Lyhne E.K."/>
            <person name="Kogle M.E."/>
            <person name="Barry K."/>
            <person name="Clum A."/>
            <person name="Na H."/>
            <person name="Ledsgaard L."/>
            <person name="Lin J."/>
            <person name="Lipzen A."/>
            <person name="Kuo A."/>
            <person name="Riley R."/>
            <person name="Mondo S."/>
            <person name="Labutti K."/>
            <person name="Haridas S."/>
            <person name="Pangalinan J."/>
            <person name="Salamov A.A."/>
            <person name="Simmons B.A."/>
            <person name="Magnuson J.K."/>
            <person name="Chen J."/>
            <person name="Drula E."/>
            <person name="Henrissat B."/>
            <person name="Wiebenga A."/>
            <person name="Lubbers R.J."/>
            <person name="Gomes A.C."/>
            <person name="Macurrencykelacurrency M.R."/>
            <person name="Stajich J."/>
            <person name="Grigoriev I.V."/>
            <person name="Mortensen U.H."/>
            <person name="De Vries R.P."/>
            <person name="Baker S.E."/>
            <person name="Andersen M.R."/>
        </authorList>
    </citation>
    <scope>NUCLEOTIDE SEQUENCE [LARGE SCALE GENOMIC DNA]</scope>
    <source>
        <strain evidence="7 8">CBS 449.75</strain>
    </source>
</reference>
<keyword evidence="4" id="KW-0808">Transferase</keyword>
<feature type="compositionally biased region" description="Basic and acidic residues" evidence="6">
    <location>
        <begin position="1"/>
        <end position="10"/>
    </location>
</feature>
<dbReference type="EC" id="2.1.1.22" evidence="2"/>
<evidence type="ECO:0000313" key="7">
    <source>
        <dbReference type="EMBL" id="KAL2871920.1"/>
    </source>
</evidence>
<dbReference type="Pfam" id="PF07942">
    <property type="entry name" value="CARME"/>
    <property type="match status" value="1"/>
</dbReference>
<evidence type="ECO:0000256" key="5">
    <source>
        <dbReference type="ARBA" id="ARBA00022691"/>
    </source>
</evidence>
<evidence type="ECO:0000256" key="6">
    <source>
        <dbReference type="SAM" id="MobiDB-lite"/>
    </source>
</evidence>
<dbReference type="Proteomes" id="UP001610432">
    <property type="component" value="Unassembled WGS sequence"/>
</dbReference>
<dbReference type="PANTHER" id="PTHR12303:SF6">
    <property type="entry name" value="CARNOSINE N-METHYLTRANSFERASE"/>
    <property type="match status" value="1"/>
</dbReference>
<dbReference type="Gene3D" id="3.40.50.150">
    <property type="entry name" value="Vaccinia Virus protein VP39"/>
    <property type="match status" value="1"/>
</dbReference>
<name>A0ABR4M5M9_9EURO</name>
<keyword evidence="8" id="KW-1185">Reference proteome</keyword>
<protein>
    <recommendedName>
        <fullName evidence="2">carnosine N-methyltransferase</fullName>
        <ecNumber evidence="2">2.1.1.22</ecNumber>
    </recommendedName>
</protein>
<dbReference type="PANTHER" id="PTHR12303">
    <property type="entry name" value="CARNOSINE N-METHYLTRANSFERASE"/>
    <property type="match status" value="1"/>
</dbReference>
<gene>
    <name evidence="7" type="ORF">BJX67DRAFT_376774</name>
</gene>
<proteinExistence type="inferred from homology"/>
<comment type="similarity">
    <text evidence="1">Belongs to the carnosine N-methyltransferase family.</text>
</comment>
<dbReference type="SUPFAM" id="SSF53335">
    <property type="entry name" value="S-adenosyl-L-methionine-dependent methyltransferases"/>
    <property type="match status" value="1"/>
</dbReference>
<dbReference type="RefSeq" id="XP_070890899.1">
    <property type="nucleotide sequence ID" value="XM_071031948.1"/>
</dbReference>